<feature type="compositionally biased region" description="Polar residues" evidence="1">
    <location>
        <begin position="516"/>
        <end position="526"/>
    </location>
</feature>
<protein>
    <recommendedName>
        <fullName evidence="2">Coilin N-terminal domain-containing protein</fullName>
    </recommendedName>
</protein>
<name>A7RUE3_NEMVE</name>
<evidence type="ECO:0000259" key="2">
    <source>
        <dbReference type="Pfam" id="PF15862"/>
    </source>
</evidence>
<dbReference type="GO" id="GO:0030619">
    <property type="term" value="F:U1 snRNA binding"/>
    <property type="evidence" value="ECO:0000318"/>
    <property type="project" value="GO_Central"/>
</dbReference>
<dbReference type="EMBL" id="DS469540">
    <property type="protein sequence ID" value="EDO44887.1"/>
    <property type="molecule type" value="Genomic_DNA"/>
</dbReference>
<dbReference type="HOGENOM" id="CLU_436350_0_0_1"/>
<dbReference type="eggNOG" id="ENOG502QVWV">
    <property type="taxonomic scope" value="Eukaryota"/>
</dbReference>
<dbReference type="PANTHER" id="PTHR15197:SF0">
    <property type="entry name" value="COILIN"/>
    <property type="match status" value="1"/>
</dbReference>
<dbReference type="InterPro" id="IPR031722">
    <property type="entry name" value="Coilin_N"/>
</dbReference>
<feature type="compositionally biased region" description="Basic residues" evidence="1">
    <location>
        <begin position="217"/>
        <end position="227"/>
    </location>
</feature>
<feature type="compositionally biased region" description="Polar residues" evidence="1">
    <location>
        <begin position="392"/>
        <end position="407"/>
    </location>
</feature>
<dbReference type="InterPro" id="IPR024822">
    <property type="entry name" value="Coilin"/>
</dbReference>
<proteinExistence type="predicted"/>
<feature type="region of interest" description="Disordered" evidence="1">
    <location>
        <begin position="290"/>
        <end position="326"/>
    </location>
</feature>
<dbReference type="KEGG" id="nve:5516849"/>
<dbReference type="Proteomes" id="UP000001593">
    <property type="component" value="Unassembled WGS sequence"/>
</dbReference>
<evidence type="ECO:0000256" key="1">
    <source>
        <dbReference type="SAM" id="MobiDB-lite"/>
    </source>
</evidence>
<feature type="compositionally biased region" description="Polar residues" evidence="1">
    <location>
        <begin position="290"/>
        <end position="312"/>
    </location>
</feature>
<reference evidence="3 4" key="1">
    <citation type="journal article" date="2007" name="Science">
        <title>Sea anemone genome reveals ancestral eumetazoan gene repertoire and genomic organization.</title>
        <authorList>
            <person name="Putnam N.H."/>
            <person name="Srivastava M."/>
            <person name="Hellsten U."/>
            <person name="Dirks B."/>
            <person name="Chapman J."/>
            <person name="Salamov A."/>
            <person name="Terry A."/>
            <person name="Shapiro H."/>
            <person name="Lindquist E."/>
            <person name="Kapitonov V.V."/>
            <person name="Jurka J."/>
            <person name="Genikhovich G."/>
            <person name="Grigoriev I.V."/>
            <person name="Lucas S.M."/>
            <person name="Steele R.E."/>
            <person name="Finnerty J.R."/>
            <person name="Technau U."/>
            <person name="Martindale M.Q."/>
            <person name="Rokhsar D.S."/>
        </authorList>
    </citation>
    <scope>NUCLEOTIDE SEQUENCE [LARGE SCALE GENOMIC DNA]</scope>
    <source>
        <strain evidence="4">CH2 X CH6</strain>
    </source>
</reference>
<dbReference type="GO" id="GO:0030620">
    <property type="term" value="F:U2 snRNA binding"/>
    <property type="evidence" value="ECO:0000318"/>
    <property type="project" value="GO_Central"/>
</dbReference>
<dbReference type="OMA" id="DCRRRPE"/>
<sequence>MALCRVRLIFDRTFPDFPGKCWFLIDVARCNLVADLEWLIRRKFDIDDHLNLYLDGYLLPSQENIALIRDNEKIRVEWKTTENQLKKGFSKQEDKCSIKKKRKLSTNTYVISKGDKKKKSDNPKKVPQVSKKKKKRKTSENNQDESKLQGDIVKEIVAKQQPLVSKRGVKKVVGKKYEKANGIVNSTPSNVLKKKKTKQTPLVSKNETYALTLHETKTKKKTKKRSKLATEKPRKNKLRLNSSTSTSSSLSSASSSSLSSCSSSSLSSFSSSSSSSNSSNVKDHSRYQFSHQLSPHPNSKNQKSTAIHSVTQDVPKVVQKDDKSSTRPVTCRIVLEKLNNNTLPRKIPTPNPYGQETQSTPTHLKITSDSSSNHIRFDSEEESVFEVEESLAANSAQKSQKQHNPSLDQPMEYENPTLNQHESPMLGKVITSSEAEVSSNGRSTKVPQATIVAQYIGHGKAALPDNNPKKLTSVGRNDKWCNRSQIFSNGNALEFNVETTDNGQVEVAGNVPPPSGSTGATNSAESISEPKDFSKFPSLCGPPRPGDCIAYKEGEVLGYDPTTNEVSLELTEASLIRPEGDGHISRKFELIDPNEDDDGHEKNPPVPDKKVVVLWTAMVDPRLLPAL</sequence>
<feature type="domain" description="Coilin N-terminal" evidence="2">
    <location>
        <begin position="4"/>
        <end position="139"/>
    </location>
</feature>
<dbReference type="GO" id="GO:0015030">
    <property type="term" value="C:Cajal body"/>
    <property type="evidence" value="ECO:0000318"/>
    <property type="project" value="GO_Central"/>
</dbReference>
<gene>
    <name evidence="3" type="ORF">NEMVEDRAFT_v1g240771</name>
</gene>
<dbReference type="PANTHER" id="PTHR15197">
    <property type="entry name" value="COILIN P80"/>
    <property type="match status" value="1"/>
</dbReference>
<evidence type="ECO:0000313" key="3">
    <source>
        <dbReference type="EMBL" id="EDO44887.1"/>
    </source>
</evidence>
<evidence type="ECO:0000313" key="4">
    <source>
        <dbReference type="Proteomes" id="UP000001593"/>
    </source>
</evidence>
<feature type="region of interest" description="Disordered" evidence="1">
    <location>
        <begin position="386"/>
        <end position="418"/>
    </location>
</feature>
<dbReference type="Pfam" id="PF15862">
    <property type="entry name" value="Coilin_N"/>
    <property type="match status" value="1"/>
</dbReference>
<dbReference type="AlphaFoldDB" id="A7RUE3"/>
<dbReference type="GO" id="GO:0000387">
    <property type="term" value="P:spliceosomal snRNP assembly"/>
    <property type="evidence" value="ECO:0000318"/>
    <property type="project" value="GO_Central"/>
</dbReference>
<accession>A7RUE3</accession>
<feature type="region of interest" description="Disordered" evidence="1">
    <location>
        <begin position="187"/>
        <end position="261"/>
    </location>
</feature>
<keyword evidence="4" id="KW-1185">Reference proteome</keyword>
<feature type="compositionally biased region" description="Polar residues" evidence="1">
    <location>
        <begin position="352"/>
        <end position="372"/>
    </location>
</feature>
<dbReference type="STRING" id="45351.A7RUE3"/>
<feature type="region of interest" description="Disordered" evidence="1">
    <location>
        <begin position="504"/>
        <end position="539"/>
    </location>
</feature>
<organism evidence="3 4">
    <name type="scientific">Nematostella vectensis</name>
    <name type="common">Starlet sea anemone</name>
    <dbReference type="NCBI Taxonomy" id="45351"/>
    <lineage>
        <taxon>Eukaryota</taxon>
        <taxon>Metazoa</taxon>
        <taxon>Cnidaria</taxon>
        <taxon>Anthozoa</taxon>
        <taxon>Hexacorallia</taxon>
        <taxon>Actiniaria</taxon>
        <taxon>Edwardsiidae</taxon>
        <taxon>Nematostella</taxon>
    </lineage>
</organism>
<dbReference type="InParanoid" id="A7RUE3"/>
<feature type="region of interest" description="Disordered" evidence="1">
    <location>
        <begin position="109"/>
        <end position="147"/>
    </location>
</feature>
<feature type="compositionally biased region" description="Low complexity" evidence="1">
    <location>
        <begin position="240"/>
        <end position="261"/>
    </location>
</feature>
<feature type="region of interest" description="Disordered" evidence="1">
    <location>
        <begin position="342"/>
        <end position="372"/>
    </location>
</feature>
<feature type="compositionally biased region" description="Polar residues" evidence="1">
    <location>
        <begin position="199"/>
        <end position="209"/>
    </location>
</feature>